<dbReference type="OrthoDB" id="9799703at2"/>
<dbReference type="Pfam" id="PF05685">
    <property type="entry name" value="Uma2"/>
    <property type="match status" value="1"/>
</dbReference>
<dbReference type="CDD" id="cd06260">
    <property type="entry name" value="DUF820-like"/>
    <property type="match status" value="1"/>
</dbReference>
<name>S9ZPZ4_9RHOO</name>
<proteinExistence type="predicted"/>
<dbReference type="InterPro" id="IPR011335">
    <property type="entry name" value="Restrct_endonuc-II-like"/>
</dbReference>
<organism evidence="2 3">
    <name type="scientific">Thauera terpenica 58Eu</name>
    <dbReference type="NCBI Taxonomy" id="1348657"/>
    <lineage>
        <taxon>Bacteria</taxon>
        <taxon>Pseudomonadati</taxon>
        <taxon>Pseudomonadota</taxon>
        <taxon>Betaproteobacteria</taxon>
        <taxon>Rhodocyclales</taxon>
        <taxon>Zoogloeaceae</taxon>
        <taxon>Thauera</taxon>
    </lineage>
</organism>
<dbReference type="InterPro" id="IPR012296">
    <property type="entry name" value="Nuclease_put_TT1808"/>
</dbReference>
<dbReference type="EMBL" id="ATJV01000042">
    <property type="protein sequence ID" value="EPZ16671.1"/>
    <property type="molecule type" value="Genomic_DNA"/>
</dbReference>
<dbReference type="RefSeq" id="WP_021248241.1">
    <property type="nucleotide sequence ID" value="NZ_ATJV01000042.1"/>
</dbReference>
<accession>S9ZPZ4</accession>
<evidence type="ECO:0000259" key="1">
    <source>
        <dbReference type="Pfam" id="PF05685"/>
    </source>
</evidence>
<evidence type="ECO:0000313" key="3">
    <source>
        <dbReference type="Proteomes" id="UP000015455"/>
    </source>
</evidence>
<evidence type="ECO:0000313" key="2">
    <source>
        <dbReference type="EMBL" id="EPZ16671.1"/>
    </source>
</evidence>
<dbReference type="STRING" id="1348657.M622_11280"/>
<dbReference type="SUPFAM" id="SSF52980">
    <property type="entry name" value="Restriction endonuclease-like"/>
    <property type="match status" value="1"/>
</dbReference>
<dbReference type="eggNOG" id="COG4636">
    <property type="taxonomic scope" value="Bacteria"/>
</dbReference>
<dbReference type="InterPro" id="IPR008538">
    <property type="entry name" value="Uma2"/>
</dbReference>
<dbReference type="Proteomes" id="UP000015455">
    <property type="component" value="Unassembled WGS sequence"/>
</dbReference>
<protein>
    <recommendedName>
        <fullName evidence="1">Putative restriction endonuclease domain-containing protein</fullName>
    </recommendedName>
</protein>
<reference evidence="2 3" key="1">
    <citation type="submission" date="2013-06" db="EMBL/GenBank/DDBJ databases">
        <title>Draft genome sequence of Thauera terpenica.</title>
        <authorList>
            <person name="Liu B."/>
            <person name="Frostegard A.H."/>
            <person name="Shapleigh J.P."/>
        </authorList>
    </citation>
    <scope>NUCLEOTIDE SEQUENCE [LARGE SCALE GENOMIC DNA]</scope>
    <source>
        <strain evidence="2 3">58Eu</strain>
    </source>
</reference>
<keyword evidence="3" id="KW-1185">Reference proteome</keyword>
<dbReference type="PANTHER" id="PTHR36558:SF1">
    <property type="entry name" value="RESTRICTION ENDONUCLEASE DOMAIN-CONTAINING PROTEIN-RELATED"/>
    <property type="match status" value="1"/>
</dbReference>
<gene>
    <name evidence="2" type="ORF">M622_11280</name>
</gene>
<dbReference type="PATRIC" id="fig|1348657.5.peg.794"/>
<comment type="caution">
    <text evidence="2">The sequence shown here is derived from an EMBL/GenBank/DDBJ whole genome shotgun (WGS) entry which is preliminary data.</text>
</comment>
<feature type="domain" description="Putative restriction endonuclease" evidence="1">
    <location>
        <begin position="14"/>
        <end position="181"/>
    </location>
</feature>
<dbReference type="PANTHER" id="PTHR36558">
    <property type="entry name" value="GLR1098 PROTEIN"/>
    <property type="match status" value="1"/>
</dbReference>
<dbReference type="AlphaFoldDB" id="S9ZPZ4"/>
<sequence length="198" mass="22332">MGLALRDTHFHTYADYLSWPDDVRYELIDGIAFAMAPAPLRVHQEILGAIYREVANALDGKPCRPFIAPFDVRLPHGDEADSAIDTVVQPDLVVVCDRSKLDERGCRGAPDWVVEILSPSTAGHDLIIKRRLYERVGVREYWLVHPVDRVVTVYRLHHDRSQPSGFGAPDIYELKETLAVGILPEVVIDWERALQNVG</sequence>
<dbReference type="Gene3D" id="3.90.1570.10">
    <property type="entry name" value="tt1808, chain A"/>
    <property type="match status" value="1"/>
</dbReference>